<accession>A0ABU0M955</accession>
<dbReference type="Proteomes" id="UP001223743">
    <property type="component" value="Unassembled WGS sequence"/>
</dbReference>
<sequence>MVDRILRITSVGSSSWIEFRSLRLHAGVVYFDLAAQFENFTGAVGASTYYVGSPAIPFLRASKISGSFKSESWTSLEGEIKISISGDSLGHRAVNVEMRTDFTRLEGGIGVEAGRLGAIAHDLAALFANALSSTQEG</sequence>
<dbReference type="EMBL" id="JAUSWJ010000001">
    <property type="protein sequence ID" value="MDQ0517510.1"/>
    <property type="molecule type" value="Genomic_DNA"/>
</dbReference>
<organism evidence="1 2">
    <name type="scientific">Kaistia geumhonensis</name>
    <dbReference type="NCBI Taxonomy" id="410839"/>
    <lineage>
        <taxon>Bacteria</taxon>
        <taxon>Pseudomonadati</taxon>
        <taxon>Pseudomonadota</taxon>
        <taxon>Alphaproteobacteria</taxon>
        <taxon>Hyphomicrobiales</taxon>
        <taxon>Kaistiaceae</taxon>
        <taxon>Kaistia</taxon>
    </lineage>
</organism>
<gene>
    <name evidence="1" type="ORF">QO015_003123</name>
</gene>
<dbReference type="RefSeq" id="WP_266283158.1">
    <property type="nucleotide sequence ID" value="NZ_JAPKNF010000002.1"/>
</dbReference>
<protein>
    <submittedName>
        <fullName evidence="1">Uncharacterized protein</fullName>
    </submittedName>
</protein>
<comment type="caution">
    <text evidence="1">The sequence shown here is derived from an EMBL/GenBank/DDBJ whole genome shotgun (WGS) entry which is preliminary data.</text>
</comment>
<name>A0ABU0M955_9HYPH</name>
<proteinExistence type="predicted"/>
<keyword evidence="2" id="KW-1185">Reference proteome</keyword>
<evidence type="ECO:0000313" key="2">
    <source>
        <dbReference type="Proteomes" id="UP001223743"/>
    </source>
</evidence>
<evidence type="ECO:0000313" key="1">
    <source>
        <dbReference type="EMBL" id="MDQ0517510.1"/>
    </source>
</evidence>
<reference evidence="1 2" key="1">
    <citation type="submission" date="2023-07" db="EMBL/GenBank/DDBJ databases">
        <title>Genomic Encyclopedia of Type Strains, Phase IV (KMG-IV): sequencing the most valuable type-strain genomes for metagenomic binning, comparative biology and taxonomic classification.</title>
        <authorList>
            <person name="Goeker M."/>
        </authorList>
    </citation>
    <scope>NUCLEOTIDE SEQUENCE [LARGE SCALE GENOMIC DNA]</scope>
    <source>
        <strain evidence="1 2">B1-1</strain>
    </source>
</reference>